<dbReference type="AlphaFoldDB" id="A0A0P6VYR8"/>
<gene>
    <name evidence="1" type="ORF">ABB55_00105</name>
</gene>
<sequence length="284" mass="31036">MTDVSGVSGPRGQGPQGAGSVLGKFKDFLVRADRFFSQIGERIREWAGSVKRSFVSLFSLPTRQTDRPLPREGVSPQARLERDIDTLLSVDCQRRHPIQGREDIDTSWIFRRDCGGSATFRLDGERLPTGIGTAMTEQSESDFAKLVASLEDRLGTDCIPLLSGLVNQGTFGCIDSVLGSPGTPVRLENGTEVGIPAARRSYSIDIDGEEDGTVVLSFHVALTEIPFVSTFDPESGLPSIDDQNRIQVGGDSRVEADLQIRLVRNQSGIYEPRIGDLQVRSDLR</sequence>
<reference evidence="1 2" key="2">
    <citation type="submission" date="2015-10" db="EMBL/GenBank/DDBJ databases">
        <title>Draft Genome Sequence of Prosthecomicrobium hirschii ATCC 27832.</title>
        <authorList>
            <person name="Daniel J."/>
            <person name="Givan S.A."/>
            <person name="Brun Y.V."/>
            <person name="Brown P.J."/>
        </authorList>
    </citation>
    <scope>NUCLEOTIDE SEQUENCE [LARGE SCALE GENOMIC DNA]</scope>
    <source>
        <strain evidence="1 2">16</strain>
    </source>
</reference>
<dbReference type="STRING" id="665126.ABB55_00105"/>
<reference evidence="1 2" key="1">
    <citation type="submission" date="2015-09" db="EMBL/GenBank/DDBJ databases">
        <authorList>
            <person name="Jackson K.R."/>
            <person name="Lunt B.L."/>
            <person name="Fisher J.N.B."/>
            <person name="Gardner A.V."/>
            <person name="Bailey M.E."/>
            <person name="Deus L.M."/>
            <person name="Earl A.S."/>
            <person name="Gibby P.D."/>
            <person name="Hartmann K.A."/>
            <person name="Liu J.E."/>
            <person name="Manci A.M."/>
            <person name="Nielsen D.A."/>
            <person name="Solomon M.B."/>
            <person name="Breakwell D.P."/>
            <person name="Burnett S.H."/>
            <person name="Grose J.H."/>
        </authorList>
    </citation>
    <scope>NUCLEOTIDE SEQUENCE [LARGE SCALE GENOMIC DNA]</scope>
    <source>
        <strain evidence="1 2">16</strain>
    </source>
</reference>
<keyword evidence="2" id="KW-1185">Reference proteome</keyword>
<name>A0A0P6VYR8_9HYPH</name>
<evidence type="ECO:0000313" key="2">
    <source>
        <dbReference type="Proteomes" id="UP000048984"/>
    </source>
</evidence>
<comment type="caution">
    <text evidence="1">The sequence shown here is derived from an EMBL/GenBank/DDBJ whole genome shotgun (WGS) entry which is preliminary data.</text>
</comment>
<dbReference type="RefSeq" id="WP_054356992.1">
    <property type="nucleotide sequence ID" value="NZ_LJYW01000001.1"/>
</dbReference>
<protein>
    <submittedName>
        <fullName evidence="1">Uncharacterized protein</fullName>
    </submittedName>
</protein>
<organism evidence="1 2">
    <name type="scientific">Prosthecodimorpha hirschii</name>
    <dbReference type="NCBI Taxonomy" id="665126"/>
    <lineage>
        <taxon>Bacteria</taxon>
        <taxon>Pseudomonadati</taxon>
        <taxon>Pseudomonadota</taxon>
        <taxon>Alphaproteobacteria</taxon>
        <taxon>Hyphomicrobiales</taxon>
        <taxon>Ancalomicrobiaceae</taxon>
        <taxon>Prosthecodimorpha</taxon>
    </lineage>
</organism>
<proteinExistence type="predicted"/>
<evidence type="ECO:0000313" key="1">
    <source>
        <dbReference type="EMBL" id="KPL50829.1"/>
    </source>
</evidence>
<dbReference type="EMBL" id="LJYW01000001">
    <property type="protein sequence ID" value="KPL50829.1"/>
    <property type="molecule type" value="Genomic_DNA"/>
</dbReference>
<accession>A0A0P6VYR8</accession>
<dbReference type="Proteomes" id="UP000048984">
    <property type="component" value="Unassembled WGS sequence"/>
</dbReference>